<dbReference type="EMBL" id="JELW01000026">
    <property type="protein sequence ID" value="EXU98517.1"/>
    <property type="molecule type" value="Genomic_DNA"/>
</dbReference>
<feature type="region of interest" description="Disordered" evidence="1">
    <location>
        <begin position="1"/>
        <end position="26"/>
    </location>
</feature>
<proteinExistence type="predicted"/>
<sequence>MAAHHAPNFPTLPSHQPNTPVTRKWPNVKGYTRATVTGLGQKALTDFLFKRRIVGEEQTPTHQAKLPSRPSHLSPLIPHLHVADGQTGQRRRGVHSPGACWNDCQRIEAKRWLEQSSGHQYSRNSDATDEPKCMVSHFLTPRDPGRTRVGYAAQRLTTVAGELTKHLLLHTCILLFALTLLPTAAAQLNFTPGLPPLELTHNSLGDLMSRFSDATPDYFANRGINRVRQLPYEFGGAEGFATFVAAIPADKKVLVDLTEDDREECNHVELVQGYSPFSTWSRRSRLRYSVNLCKVRTRAMPLREFLLDEELKYVHFH</sequence>
<evidence type="ECO:0000256" key="1">
    <source>
        <dbReference type="SAM" id="MobiDB-lite"/>
    </source>
</evidence>
<organism evidence="2 3">
    <name type="scientific">Metarhizium robertsii</name>
    <dbReference type="NCBI Taxonomy" id="568076"/>
    <lineage>
        <taxon>Eukaryota</taxon>
        <taxon>Fungi</taxon>
        <taxon>Dikarya</taxon>
        <taxon>Ascomycota</taxon>
        <taxon>Pezizomycotina</taxon>
        <taxon>Sordariomycetes</taxon>
        <taxon>Hypocreomycetidae</taxon>
        <taxon>Hypocreales</taxon>
        <taxon>Clavicipitaceae</taxon>
        <taxon>Metarhizium</taxon>
    </lineage>
</organism>
<protein>
    <submittedName>
        <fullName evidence="2">Uncharacterized protein</fullName>
    </submittedName>
</protein>
<evidence type="ECO:0000313" key="2">
    <source>
        <dbReference type="EMBL" id="EXU98517.1"/>
    </source>
</evidence>
<reference evidence="2 3" key="1">
    <citation type="submission" date="2014-02" db="EMBL/GenBank/DDBJ databases">
        <title>The genome sequence of the entomopathogenic fungus Metarhizium robertsii ARSEF 2575.</title>
        <authorList>
            <person name="Giuliano Garisto Donzelli B."/>
            <person name="Roe B.A."/>
            <person name="Macmil S.L."/>
            <person name="Krasnoff S.B."/>
            <person name="Gibson D.M."/>
        </authorList>
    </citation>
    <scope>NUCLEOTIDE SEQUENCE [LARGE SCALE GENOMIC DNA]</scope>
    <source>
        <strain evidence="2 3">ARSEF 2575</strain>
    </source>
</reference>
<evidence type="ECO:0000313" key="3">
    <source>
        <dbReference type="Proteomes" id="UP000030151"/>
    </source>
</evidence>
<name>A0A0A1USF0_9HYPO</name>
<gene>
    <name evidence="2" type="ORF">X797_008465</name>
</gene>
<dbReference type="Proteomes" id="UP000030151">
    <property type="component" value="Unassembled WGS sequence"/>
</dbReference>
<dbReference type="HOGENOM" id="CLU_095395_0_0_1"/>
<dbReference type="OrthoDB" id="4940372at2759"/>
<comment type="caution">
    <text evidence="2">The sequence shown here is derived from an EMBL/GenBank/DDBJ whole genome shotgun (WGS) entry which is preliminary data.</text>
</comment>
<feature type="compositionally biased region" description="Polar residues" evidence="1">
    <location>
        <begin position="11"/>
        <end position="21"/>
    </location>
</feature>
<accession>A0A0A1USF0</accession>
<dbReference type="AlphaFoldDB" id="A0A0A1USF0"/>